<dbReference type="SUPFAM" id="SSF53383">
    <property type="entry name" value="PLP-dependent transferases"/>
    <property type="match status" value="1"/>
</dbReference>
<keyword evidence="2 6" id="KW-0032">Aminotransferase</keyword>
<dbReference type="CDD" id="cd00609">
    <property type="entry name" value="AAT_like"/>
    <property type="match status" value="1"/>
</dbReference>
<dbReference type="RefSeq" id="WP_301726152.1">
    <property type="nucleotide sequence ID" value="NZ_JAUJWW010000003.1"/>
</dbReference>
<dbReference type="PANTHER" id="PTHR42790:SF19">
    <property type="entry name" value="KYNURENINE_ALPHA-AMINOADIPATE AMINOTRANSFERASE, MITOCHONDRIAL"/>
    <property type="match status" value="1"/>
</dbReference>
<dbReference type="Gene3D" id="3.40.640.10">
    <property type="entry name" value="Type I PLP-dependent aspartate aminotransferase-like (Major domain)"/>
    <property type="match status" value="1"/>
</dbReference>
<evidence type="ECO:0000259" key="5">
    <source>
        <dbReference type="Pfam" id="PF00155"/>
    </source>
</evidence>
<dbReference type="Pfam" id="PF00155">
    <property type="entry name" value="Aminotran_1_2"/>
    <property type="match status" value="1"/>
</dbReference>
<organism evidence="6 7">
    <name type="scientific">Planococcus liqunii</name>
    <dbReference type="NCBI Taxonomy" id="3058394"/>
    <lineage>
        <taxon>Bacteria</taxon>
        <taxon>Bacillati</taxon>
        <taxon>Bacillota</taxon>
        <taxon>Bacilli</taxon>
        <taxon>Bacillales</taxon>
        <taxon>Caryophanaceae</taxon>
        <taxon>Planococcus</taxon>
    </lineage>
</organism>
<dbReference type="Proteomes" id="UP001172054">
    <property type="component" value="Unassembled WGS sequence"/>
</dbReference>
<name>A0ABT8MRX1_9BACL</name>
<feature type="domain" description="Aminotransferase class I/classII large" evidence="5">
    <location>
        <begin position="31"/>
        <end position="385"/>
    </location>
</feature>
<dbReference type="InterPro" id="IPR050859">
    <property type="entry name" value="Class-I_PLP-dep_aminotransf"/>
</dbReference>
<dbReference type="InterPro" id="IPR015424">
    <property type="entry name" value="PyrdxlP-dep_Trfase"/>
</dbReference>
<keyword evidence="3" id="KW-0808">Transferase</keyword>
<keyword evidence="7" id="KW-1185">Reference proteome</keyword>
<comment type="cofactor">
    <cofactor evidence="1">
        <name>pyridoxal 5'-phosphate</name>
        <dbReference type="ChEBI" id="CHEBI:597326"/>
    </cofactor>
</comment>
<comment type="caution">
    <text evidence="6">The sequence shown here is derived from an EMBL/GenBank/DDBJ whole genome shotgun (WGS) entry which is preliminary data.</text>
</comment>
<protein>
    <submittedName>
        <fullName evidence="6">PLP-dependent aminotransferase family protein</fullName>
    </submittedName>
</protein>
<evidence type="ECO:0000313" key="6">
    <source>
        <dbReference type="EMBL" id="MDN7227474.1"/>
    </source>
</evidence>
<proteinExistence type="predicted"/>
<evidence type="ECO:0000256" key="4">
    <source>
        <dbReference type="ARBA" id="ARBA00022898"/>
    </source>
</evidence>
<dbReference type="EMBL" id="JAUJWW010000003">
    <property type="protein sequence ID" value="MDN7227474.1"/>
    <property type="molecule type" value="Genomic_DNA"/>
</dbReference>
<dbReference type="InterPro" id="IPR015422">
    <property type="entry name" value="PyrdxlP-dep_Trfase_small"/>
</dbReference>
<dbReference type="Gene3D" id="3.90.1150.10">
    <property type="entry name" value="Aspartate Aminotransferase, domain 1"/>
    <property type="match status" value="1"/>
</dbReference>
<dbReference type="GO" id="GO:0008483">
    <property type="term" value="F:transaminase activity"/>
    <property type="evidence" value="ECO:0007669"/>
    <property type="project" value="UniProtKB-KW"/>
</dbReference>
<gene>
    <name evidence="6" type="ORF">QWY15_09230</name>
</gene>
<sequence>MKQNFPFSKDIKLAFQNDPPGQWMTAVPTGCIRLNSGYPQPSLVPSKEIKEAVARLLDEEQDLPLHYIGSPRIPELKKFIQQRMQKREVILSEEELLVTSGACQAIDLISRILLDDEAVVAIEAPTYMEALEVFGNYTDQFMSVPIDAKGLNTDRFEEMLADREAKGETLPRLLYTIPTFQNPTGTTMTLERREKVLELAERYNFLVLEDDAYGELAFGEQARLLKVMDPGNRVLYVGSLSKVVAPGMRIGWVAGAEELVTAMEWFKKDLHHPFAQATMASYLEGLDFDSHLQELQDAYQRKSSVMVAALEKFLPKSVSWYTPGGGYFIWVQVPEVDTAQMLPEAIAAGVAYVPGRYFFLNQKEGREFLRLSFSYADEEQIVKGIELLGQVIGRTVPQENINP</sequence>
<evidence type="ECO:0000313" key="7">
    <source>
        <dbReference type="Proteomes" id="UP001172054"/>
    </source>
</evidence>
<evidence type="ECO:0000256" key="3">
    <source>
        <dbReference type="ARBA" id="ARBA00022679"/>
    </source>
</evidence>
<reference evidence="6 7" key="1">
    <citation type="submission" date="2023-06" db="EMBL/GenBank/DDBJ databases">
        <title>Novel species in genus Planococcus.</title>
        <authorList>
            <person name="Ning S."/>
        </authorList>
    </citation>
    <scope>NUCLEOTIDE SEQUENCE [LARGE SCALE GENOMIC DNA]</scope>
    <source>
        <strain evidence="6 7">N064</strain>
    </source>
</reference>
<dbReference type="InterPro" id="IPR015421">
    <property type="entry name" value="PyrdxlP-dep_Trfase_major"/>
</dbReference>
<accession>A0ABT8MRX1</accession>
<keyword evidence="4" id="KW-0663">Pyridoxal phosphate</keyword>
<evidence type="ECO:0000256" key="2">
    <source>
        <dbReference type="ARBA" id="ARBA00022576"/>
    </source>
</evidence>
<dbReference type="InterPro" id="IPR004839">
    <property type="entry name" value="Aminotransferase_I/II_large"/>
</dbReference>
<dbReference type="PANTHER" id="PTHR42790">
    <property type="entry name" value="AMINOTRANSFERASE"/>
    <property type="match status" value="1"/>
</dbReference>
<evidence type="ECO:0000256" key="1">
    <source>
        <dbReference type="ARBA" id="ARBA00001933"/>
    </source>
</evidence>